<feature type="region of interest" description="Disordered" evidence="2">
    <location>
        <begin position="363"/>
        <end position="401"/>
    </location>
</feature>
<comment type="caution">
    <text evidence="3">The sequence shown here is derived from an EMBL/GenBank/DDBJ whole genome shotgun (WGS) entry which is preliminary data.</text>
</comment>
<keyword evidence="4" id="KW-1185">Reference proteome</keyword>
<evidence type="ECO:0000256" key="1">
    <source>
        <dbReference type="SAM" id="Coils"/>
    </source>
</evidence>
<gene>
    <name evidence="3" type="ORF">LLUT_LOCUS30429</name>
</gene>
<sequence>MSTAYSSNFPRRRRTLTTTTTTTNNPPSPRADTNLINTTLEPLFHHQQQQRACDPPPPIVVLDHHHHHHHDERRRRERVEEIHHFTQKLHKFHKRLGAKDSDKQVSVLQRRLKKNGGSSSDEIYSKEFQEMANTSNTFDDNIVASGKLNVEILRRKMKGLSKGMLLQRMEEEYNSLLSTATSSVTGSASSSNRIEFQDTSSSIPETPHQACPSLLYSSIEKVPREGNLCSGHCKTIVRRIVEQVRVETEQWSQMQEMLGRVREEMEELQASRDFWEDRATQSEFQTQPLHNALQEWRQKAVASESKTNELEEKISMLNGELESLRKEKNAVHGTKCSAIPPLDTHNELEKRIVVCSSKENSKHNEVLRNGESRSHAADRGGFQATKRSPFQDIGNNSSFSMRQNGNLVFPSHCHLSSNVEKTR</sequence>
<dbReference type="SUPFAM" id="SSF57997">
    <property type="entry name" value="Tropomyosin"/>
    <property type="match status" value="1"/>
</dbReference>
<feature type="compositionally biased region" description="Basic and acidic residues" evidence="2">
    <location>
        <begin position="363"/>
        <end position="378"/>
    </location>
</feature>
<name>A0AAV1Y8F1_LUPLU</name>
<dbReference type="EMBL" id="CAXHTB010000021">
    <property type="protein sequence ID" value="CAL0329369.1"/>
    <property type="molecule type" value="Genomic_DNA"/>
</dbReference>
<feature type="region of interest" description="Disordered" evidence="2">
    <location>
        <begin position="1"/>
        <end position="32"/>
    </location>
</feature>
<keyword evidence="1" id="KW-0175">Coiled coil</keyword>
<evidence type="ECO:0000256" key="2">
    <source>
        <dbReference type="SAM" id="MobiDB-lite"/>
    </source>
</evidence>
<evidence type="ECO:0000313" key="3">
    <source>
        <dbReference type="EMBL" id="CAL0329369.1"/>
    </source>
</evidence>
<dbReference type="Proteomes" id="UP001497480">
    <property type="component" value="Unassembled WGS sequence"/>
</dbReference>
<feature type="compositionally biased region" description="Polar residues" evidence="2">
    <location>
        <begin position="192"/>
        <end position="204"/>
    </location>
</feature>
<organism evidence="3 4">
    <name type="scientific">Lupinus luteus</name>
    <name type="common">European yellow lupine</name>
    <dbReference type="NCBI Taxonomy" id="3873"/>
    <lineage>
        <taxon>Eukaryota</taxon>
        <taxon>Viridiplantae</taxon>
        <taxon>Streptophyta</taxon>
        <taxon>Embryophyta</taxon>
        <taxon>Tracheophyta</taxon>
        <taxon>Spermatophyta</taxon>
        <taxon>Magnoliopsida</taxon>
        <taxon>eudicotyledons</taxon>
        <taxon>Gunneridae</taxon>
        <taxon>Pentapetalae</taxon>
        <taxon>rosids</taxon>
        <taxon>fabids</taxon>
        <taxon>Fabales</taxon>
        <taxon>Fabaceae</taxon>
        <taxon>Papilionoideae</taxon>
        <taxon>50 kb inversion clade</taxon>
        <taxon>genistoids sensu lato</taxon>
        <taxon>core genistoids</taxon>
        <taxon>Genisteae</taxon>
        <taxon>Lupinus</taxon>
    </lineage>
</organism>
<accession>A0AAV1Y8F1</accession>
<dbReference type="PANTHER" id="PTHR35468">
    <property type="entry name" value="MYOSIN-LIKE PROTEIN"/>
    <property type="match status" value="1"/>
</dbReference>
<protein>
    <submittedName>
        <fullName evidence="3">Uncharacterized protein</fullName>
    </submittedName>
</protein>
<reference evidence="3 4" key="1">
    <citation type="submission" date="2024-03" db="EMBL/GenBank/DDBJ databases">
        <authorList>
            <person name="Martinez-Hernandez J."/>
        </authorList>
    </citation>
    <scope>NUCLEOTIDE SEQUENCE [LARGE SCALE GENOMIC DNA]</scope>
</reference>
<dbReference type="PANTHER" id="PTHR35468:SF1">
    <property type="entry name" value="MYOSIN-LIKE PROTEIN"/>
    <property type="match status" value="1"/>
</dbReference>
<feature type="coiled-coil region" evidence="1">
    <location>
        <begin position="258"/>
        <end position="327"/>
    </location>
</feature>
<feature type="region of interest" description="Disordered" evidence="2">
    <location>
        <begin position="184"/>
        <end position="207"/>
    </location>
</feature>
<dbReference type="AlphaFoldDB" id="A0AAV1Y8F1"/>
<proteinExistence type="predicted"/>
<evidence type="ECO:0000313" key="4">
    <source>
        <dbReference type="Proteomes" id="UP001497480"/>
    </source>
</evidence>
<feature type="compositionally biased region" description="Polar residues" evidence="2">
    <location>
        <begin position="385"/>
        <end position="401"/>
    </location>
</feature>